<evidence type="ECO:0000259" key="5">
    <source>
        <dbReference type="SMART" id="SM01010"/>
    </source>
</evidence>
<dbReference type="InterPro" id="IPR037256">
    <property type="entry name" value="ASC_dom_sf"/>
</dbReference>
<dbReference type="GO" id="GO:0019901">
    <property type="term" value="F:protein kinase binding"/>
    <property type="evidence" value="ECO:0007669"/>
    <property type="project" value="TreeGrafter"/>
</dbReference>
<dbReference type="GO" id="GO:0016301">
    <property type="term" value="F:kinase activity"/>
    <property type="evidence" value="ECO:0007669"/>
    <property type="project" value="UniProtKB-KW"/>
</dbReference>
<dbReference type="Pfam" id="PF04739">
    <property type="entry name" value="AMPKBI"/>
    <property type="match status" value="1"/>
</dbReference>
<keyword evidence="6" id="KW-1185">Reference proteome</keyword>
<comment type="function">
    <text evidence="2">Non-catalytic subunit of AMP-activated protein kinase (AMPK), an energy sensor protein kinase that plays a key role in regulating cellular energy metabolism. In response to reduction of intracellular ATP levels, AMPK activates energy-producing pathways and inhibits energy-consuming processes: inhibits protein, carbohydrate and lipid biosynthesis, as well as cell growth and proliferation. AMPK acts via direct phosphorylation of metabolic enzymes, and by longer-term effects via phosphorylation of transcription regulators. Also acts as a regulator of cellular polarity by remodeling the actin cytoskeleton; probably by indirectly activating myosin. Beta non-catalytic subunit acts as a scaffold on which the AMPK complex assembles, via its C-terminus that bridges alpha (PRKAA1 or PRKAA2) and gamma subunits (PRKAG1, PRKAG2 or PRKAG3).</text>
</comment>
<feature type="compositionally biased region" description="Basic and acidic residues" evidence="4">
    <location>
        <begin position="30"/>
        <end position="51"/>
    </location>
</feature>
<dbReference type="OrthoDB" id="531008at2759"/>
<sequence>MGNAGSNQPKEWHKDHTTKQPDVGSSSPAKEGEAFTFDKKIDEDRNVKEEDNNIEDGAPYYTKAVPEHDVEETVMRERSNTLTEEKVAEDVKVLPTVFKWDGGGKQVFISGTFTDWKTIPMVKSHGDFVTIIDLPEGEHQYKFFVDGEWKHDPTVKLVDNGMGSKNNLVTVKMSDFEVFQALAKDSEGVRSSAQTEYSQEIPQSKPWEKIFGPPILPPHLLQVILNKDTPLSCEPTLLPEPNHVMLNHLYALSIKDGVMVLSATHRYRKKYVTTLLYKPI</sequence>
<gene>
    <name evidence="7" type="primary">LOC112046313</name>
</gene>
<dbReference type="SUPFAM" id="SSF81296">
    <property type="entry name" value="E set domains"/>
    <property type="match status" value="1"/>
</dbReference>
<evidence type="ECO:0000256" key="4">
    <source>
        <dbReference type="SAM" id="MobiDB-lite"/>
    </source>
</evidence>
<dbReference type="SUPFAM" id="SSF160219">
    <property type="entry name" value="AMPKBI-like"/>
    <property type="match status" value="1"/>
</dbReference>
<evidence type="ECO:0000256" key="3">
    <source>
        <dbReference type="ARBA" id="ARBA00040010"/>
    </source>
</evidence>
<dbReference type="Pfam" id="PF16561">
    <property type="entry name" value="AMPK1_CBM"/>
    <property type="match status" value="1"/>
</dbReference>
<feature type="compositionally biased region" description="Basic and acidic residues" evidence="4">
    <location>
        <begin position="10"/>
        <end position="19"/>
    </location>
</feature>
<organism evidence="6 7">
    <name type="scientific">Bicyclus anynana</name>
    <name type="common">Squinting bush brown butterfly</name>
    <dbReference type="NCBI Taxonomy" id="110368"/>
    <lineage>
        <taxon>Eukaryota</taxon>
        <taxon>Metazoa</taxon>
        <taxon>Ecdysozoa</taxon>
        <taxon>Arthropoda</taxon>
        <taxon>Hexapoda</taxon>
        <taxon>Insecta</taxon>
        <taxon>Pterygota</taxon>
        <taxon>Neoptera</taxon>
        <taxon>Endopterygota</taxon>
        <taxon>Lepidoptera</taxon>
        <taxon>Glossata</taxon>
        <taxon>Ditrysia</taxon>
        <taxon>Papilionoidea</taxon>
        <taxon>Nymphalidae</taxon>
        <taxon>Satyrinae</taxon>
        <taxon>Satyrini</taxon>
        <taxon>Mycalesina</taxon>
        <taxon>Bicyclus</taxon>
    </lineage>
</organism>
<keyword evidence="7" id="KW-0418">Kinase</keyword>
<feature type="region of interest" description="Disordered" evidence="4">
    <location>
        <begin position="1"/>
        <end position="61"/>
    </location>
</feature>
<dbReference type="GO" id="GO:0005737">
    <property type="term" value="C:cytoplasm"/>
    <property type="evidence" value="ECO:0007669"/>
    <property type="project" value="TreeGrafter"/>
</dbReference>
<dbReference type="SMART" id="SM01010">
    <property type="entry name" value="AMPKBI"/>
    <property type="match status" value="1"/>
</dbReference>
<evidence type="ECO:0000313" key="6">
    <source>
        <dbReference type="Proteomes" id="UP001652582"/>
    </source>
</evidence>
<dbReference type="InterPro" id="IPR013783">
    <property type="entry name" value="Ig-like_fold"/>
</dbReference>
<dbReference type="PANTHER" id="PTHR10343:SF84">
    <property type="entry name" value="5'-AMP-ACTIVATED PROTEIN KINASE SUBUNIT BETA-1"/>
    <property type="match status" value="1"/>
</dbReference>
<dbReference type="Proteomes" id="UP001652582">
    <property type="component" value="Chromosome 9"/>
</dbReference>
<dbReference type="InterPro" id="IPR032640">
    <property type="entry name" value="AMPK1_CBM"/>
</dbReference>
<dbReference type="InterPro" id="IPR050827">
    <property type="entry name" value="CRP1_MDG1_kinase"/>
</dbReference>
<protein>
    <recommendedName>
        <fullName evidence="3">5'-AMP-activated protein kinase subunit beta-1</fullName>
    </recommendedName>
</protein>
<accession>A0A6J1MSU8</accession>
<dbReference type="GO" id="GO:0031588">
    <property type="term" value="C:nucleotide-activated protein kinase complex"/>
    <property type="evidence" value="ECO:0007669"/>
    <property type="project" value="TreeGrafter"/>
</dbReference>
<dbReference type="Gene3D" id="6.20.250.60">
    <property type="match status" value="1"/>
</dbReference>
<dbReference type="GeneID" id="112046313"/>
<keyword evidence="7" id="KW-0808">Transferase</keyword>
<dbReference type="GO" id="GO:0005634">
    <property type="term" value="C:nucleus"/>
    <property type="evidence" value="ECO:0007669"/>
    <property type="project" value="TreeGrafter"/>
</dbReference>
<dbReference type="CDD" id="cd02859">
    <property type="entry name" value="E_set_AMPKbeta_like_N"/>
    <property type="match status" value="1"/>
</dbReference>
<evidence type="ECO:0000256" key="1">
    <source>
        <dbReference type="ARBA" id="ARBA00010926"/>
    </source>
</evidence>
<dbReference type="GO" id="GO:0006631">
    <property type="term" value="P:fatty acid metabolic process"/>
    <property type="evidence" value="ECO:0007669"/>
    <property type="project" value="UniProtKB-KW"/>
</dbReference>
<dbReference type="InterPro" id="IPR014756">
    <property type="entry name" value="Ig_E-set"/>
</dbReference>
<comment type="similarity">
    <text evidence="1">Belongs to the 5'-AMP-activated protein kinase beta subunit family.</text>
</comment>
<dbReference type="GO" id="GO:0007165">
    <property type="term" value="P:signal transduction"/>
    <property type="evidence" value="ECO:0007669"/>
    <property type="project" value="TreeGrafter"/>
</dbReference>
<evidence type="ECO:0000256" key="2">
    <source>
        <dbReference type="ARBA" id="ARBA00025180"/>
    </source>
</evidence>
<dbReference type="RefSeq" id="XP_023938690.2">
    <property type="nucleotide sequence ID" value="XM_024082922.2"/>
</dbReference>
<dbReference type="KEGG" id="bany:112046313"/>
<dbReference type="AlphaFoldDB" id="A0A6J1MSU8"/>
<proteinExistence type="inferred from homology"/>
<name>A0A6J1MSU8_BICAN</name>
<feature type="domain" description="Association with the SNF1 complex (ASC)" evidence="5">
    <location>
        <begin position="190"/>
        <end position="280"/>
    </location>
</feature>
<dbReference type="PANTHER" id="PTHR10343">
    <property type="entry name" value="5'-AMP-ACTIVATED PROTEIN KINASE , BETA SUBUNIT"/>
    <property type="match status" value="1"/>
</dbReference>
<dbReference type="Gene3D" id="2.60.40.10">
    <property type="entry name" value="Immunoglobulins"/>
    <property type="match status" value="1"/>
</dbReference>
<evidence type="ECO:0000313" key="7">
    <source>
        <dbReference type="RefSeq" id="XP_023938690.2"/>
    </source>
</evidence>
<dbReference type="InterPro" id="IPR006828">
    <property type="entry name" value="ASC_dom"/>
</dbReference>
<reference evidence="7" key="1">
    <citation type="submission" date="2025-08" db="UniProtKB">
        <authorList>
            <consortium name="RefSeq"/>
        </authorList>
    </citation>
    <scope>IDENTIFICATION</scope>
</reference>